<dbReference type="SUPFAM" id="SSF48452">
    <property type="entry name" value="TPR-like"/>
    <property type="match status" value="1"/>
</dbReference>
<reference evidence="1 2" key="1">
    <citation type="journal article" date="2016" name="Nat. Commun.">
        <title>Thousands of microbial genomes shed light on interconnected biogeochemical processes in an aquifer system.</title>
        <authorList>
            <person name="Anantharaman K."/>
            <person name="Brown C.T."/>
            <person name="Hug L.A."/>
            <person name="Sharon I."/>
            <person name="Castelle C.J."/>
            <person name="Probst A.J."/>
            <person name="Thomas B.C."/>
            <person name="Singh A."/>
            <person name="Wilkins M.J."/>
            <person name="Karaoz U."/>
            <person name="Brodie E.L."/>
            <person name="Williams K.H."/>
            <person name="Hubbard S.S."/>
            <person name="Banfield J.F."/>
        </authorList>
    </citation>
    <scope>NUCLEOTIDE SEQUENCE [LARGE SCALE GENOMIC DNA]</scope>
</reference>
<evidence type="ECO:0000313" key="2">
    <source>
        <dbReference type="Proteomes" id="UP000178372"/>
    </source>
</evidence>
<dbReference type="Gene3D" id="1.25.40.10">
    <property type="entry name" value="Tetratricopeptide repeat domain"/>
    <property type="match status" value="1"/>
</dbReference>
<name>A0A1F7GDT0_9BACT</name>
<accession>A0A1F7GDT0</accession>
<organism evidence="1 2">
    <name type="scientific">Candidatus Roizmanbacteria bacterium RIFCSPHIGHO2_01_FULL_39_12b</name>
    <dbReference type="NCBI Taxonomy" id="1802030"/>
    <lineage>
        <taxon>Bacteria</taxon>
        <taxon>Candidatus Roizmaniibacteriota</taxon>
    </lineage>
</organism>
<proteinExistence type="predicted"/>
<dbReference type="EMBL" id="MFZF01000012">
    <property type="protein sequence ID" value="OGK16732.1"/>
    <property type="molecule type" value="Genomic_DNA"/>
</dbReference>
<dbReference type="Proteomes" id="UP000178372">
    <property type="component" value="Unassembled WGS sequence"/>
</dbReference>
<evidence type="ECO:0000313" key="1">
    <source>
        <dbReference type="EMBL" id="OGK16732.1"/>
    </source>
</evidence>
<dbReference type="AlphaFoldDB" id="A0A1F7GDT0"/>
<comment type="caution">
    <text evidence="1">The sequence shown here is derived from an EMBL/GenBank/DDBJ whole genome shotgun (WGS) entry which is preliminary data.</text>
</comment>
<gene>
    <name evidence="1" type="ORF">A2690_04920</name>
</gene>
<sequence>MDLSRGRQLHKQALDAQESGNFEEALKLIDSAMIAYANDNDDSSFAEAHAMRYLTLNHLYQQLGFKGWQVSAKFTVEAGVELARQSGDKKTLGITLFHLAKTLEDLSELDEASKLYKESLNNLSGDEANIENIKNHMEVCAYKAGDIQAIDRAEADLNKLLEVGDDLEYNHQVWISGGYLRIANALRERDRVKAKEFLDKARVYIDAHPDLKLRKEQLVKLESLFS</sequence>
<evidence type="ECO:0008006" key="3">
    <source>
        <dbReference type="Google" id="ProtNLM"/>
    </source>
</evidence>
<protein>
    <recommendedName>
        <fullName evidence="3">MalT-like TPR region domain-containing protein</fullName>
    </recommendedName>
</protein>
<dbReference type="InterPro" id="IPR011990">
    <property type="entry name" value="TPR-like_helical_dom_sf"/>
</dbReference>